<dbReference type="Pfam" id="PF02275">
    <property type="entry name" value="CBAH"/>
    <property type="match status" value="1"/>
</dbReference>
<organism evidence="5 6">
    <name type="scientific">Fusarium sporotrichioides</name>
    <dbReference type="NCBI Taxonomy" id="5514"/>
    <lineage>
        <taxon>Eukaryota</taxon>
        <taxon>Fungi</taxon>
        <taxon>Dikarya</taxon>
        <taxon>Ascomycota</taxon>
        <taxon>Pezizomycotina</taxon>
        <taxon>Sordariomycetes</taxon>
        <taxon>Hypocreomycetidae</taxon>
        <taxon>Hypocreales</taxon>
        <taxon>Nectriaceae</taxon>
        <taxon>Fusarium</taxon>
    </lineage>
</organism>
<sequence length="362" mass="42326">MRLLLYLANLSLAFACARVVYRSNDNENRTYITGRTVDYTPDNDLTFWVFPAGMSRHGGVSDNPLEWTSTYASTMAVMFNKISVEGINEKGLSGSSLFLGESSYGKRDRRPGISAGVWLQYHLDNYATTEEVARYHCPKRFREKPRPQIVRENPIEGIETKMHIALSDTKGDFLIMEHTSPRMQVRCYHSKYYDVVAGDTYHMKRSRSKNKIWREIEGRPNGQWPMPHERYDRLFFYNYHIQASEDFASALANTMGMIRGIMVPQIRIKTEDNKKRDLWPTQWMMYTDAAQGFVYFESARTPLSFNYKLSNFNLKKGSDIKLLRVRDRPWDWQNGTGDVTHEFRTREMSDRVPFMSDDFKLP</sequence>
<dbReference type="InterPro" id="IPR029055">
    <property type="entry name" value="Ntn_hydrolases_N"/>
</dbReference>
<evidence type="ECO:0000259" key="4">
    <source>
        <dbReference type="Pfam" id="PF02275"/>
    </source>
</evidence>
<dbReference type="GO" id="GO:0016787">
    <property type="term" value="F:hydrolase activity"/>
    <property type="evidence" value="ECO:0007669"/>
    <property type="project" value="UniProtKB-KW"/>
</dbReference>
<dbReference type="AlphaFoldDB" id="A0A395RZ95"/>
<evidence type="ECO:0000256" key="2">
    <source>
        <dbReference type="ARBA" id="ARBA00022801"/>
    </source>
</evidence>
<reference evidence="5 6" key="1">
    <citation type="journal article" date="2018" name="PLoS Pathog.">
        <title>Evolution of structural diversity of trichothecenes, a family of toxins produced by plant pathogenic and entomopathogenic fungi.</title>
        <authorList>
            <person name="Proctor R.H."/>
            <person name="McCormick S.P."/>
            <person name="Kim H.S."/>
            <person name="Cardoza R.E."/>
            <person name="Stanley A.M."/>
            <person name="Lindo L."/>
            <person name="Kelly A."/>
            <person name="Brown D.W."/>
            <person name="Lee T."/>
            <person name="Vaughan M.M."/>
            <person name="Alexander N.J."/>
            <person name="Busman M."/>
            <person name="Gutierrez S."/>
        </authorList>
    </citation>
    <scope>NUCLEOTIDE SEQUENCE [LARGE SCALE GENOMIC DNA]</scope>
    <source>
        <strain evidence="5 6">NRRL 3299</strain>
    </source>
</reference>
<dbReference type="Gene3D" id="3.60.60.10">
    <property type="entry name" value="Penicillin V Acylase, Chain A"/>
    <property type="match status" value="1"/>
</dbReference>
<keyword evidence="3" id="KW-0732">Signal</keyword>
<dbReference type="PANTHER" id="PTHR35527:SF2">
    <property type="entry name" value="HYDROLASE"/>
    <property type="match status" value="1"/>
</dbReference>
<dbReference type="EMBL" id="PXOF01000101">
    <property type="protein sequence ID" value="RGP65470.1"/>
    <property type="molecule type" value="Genomic_DNA"/>
</dbReference>
<dbReference type="InterPro" id="IPR052193">
    <property type="entry name" value="Peptidase_C59"/>
</dbReference>
<dbReference type="PANTHER" id="PTHR35527">
    <property type="entry name" value="CHOLOYLGLYCINE HYDROLASE"/>
    <property type="match status" value="1"/>
</dbReference>
<evidence type="ECO:0000256" key="1">
    <source>
        <dbReference type="ARBA" id="ARBA00006625"/>
    </source>
</evidence>
<protein>
    <submittedName>
        <fullName evidence="5">Penicillin acylase</fullName>
    </submittedName>
</protein>
<feature type="domain" description="Choloylglycine hydrolase/NAAA C-terminal" evidence="4">
    <location>
        <begin position="16"/>
        <end position="198"/>
    </location>
</feature>
<name>A0A395RZ95_FUSSP</name>
<proteinExistence type="inferred from homology"/>
<comment type="caution">
    <text evidence="5">The sequence shown here is derived from an EMBL/GenBank/DDBJ whole genome shotgun (WGS) entry which is preliminary data.</text>
</comment>
<comment type="similarity">
    <text evidence="1">Belongs to the peptidase C59 family.</text>
</comment>
<dbReference type="InterPro" id="IPR029132">
    <property type="entry name" value="CBAH/NAAA_C"/>
</dbReference>
<dbReference type="SUPFAM" id="SSF56235">
    <property type="entry name" value="N-terminal nucleophile aminohydrolases (Ntn hydrolases)"/>
    <property type="match status" value="1"/>
</dbReference>
<keyword evidence="2" id="KW-0378">Hydrolase</keyword>
<feature type="chain" id="PRO_5017273610" evidence="3">
    <location>
        <begin position="18"/>
        <end position="362"/>
    </location>
</feature>
<accession>A0A395RZ95</accession>
<evidence type="ECO:0000313" key="6">
    <source>
        <dbReference type="Proteomes" id="UP000266152"/>
    </source>
</evidence>
<gene>
    <name evidence="5" type="ORF">FSPOR_7267</name>
</gene>
<dbReference type="Proteomes" id="UP000266152">
    <property type="component" value="Unassembled WGS sequence"/>
</dbReference>
<dbReference type="PROSITE" id="PS51257">
    <property type="entry name" value="PROKAR_LIPOPROTEIN"/>
    <property type="match status" value="1"/>
</dbReference>
<evidence type="ECO:0000256" key="3">
    <source>
        <dbReference type="SAM" id="SignalP"/>
    </source>
</evidence>
<keyword evidence="6" id="KW-1185">Reference proteome</keyword>
<evidence type="ECO:0000313" key="5">
    <source>
        <dbReference type="EMBL" id="RGP65470.1"/>
    </source>
</evidence>
<feature type="signal peptide" evidence="3">
    <location>
        <begin position="1"/>
        <end position="17"/>
    </location>
</feature>